<keyword evidence="9" id="KW-0843">Virulence</keyword>
<evidence type="ECO:0000256" key="9">
    <source>
        <dbReference type="ARBA" id="ARBA00023026"/>
    </source>
</evidence>
<dbReference type="InterPro" id="IPR034193">
    <property type="entry name" value="PCSK9_ProteinaseK-like"/>
</dbReference>
<evidence type="ECO:0000256" key="7">
    <source>
        <dbReference type="ARBA" id="ARBA00022801"/>
    </source>
</evidence>
<evidence type="ECO:0000256" key="8">
    <source>
        <dbReference type="ARBA" id="ARBA00022825"/>
    </source>
</evidence>
<comment type="function">
    <text evidence="1">Secreted subtilisin-like serine protease with keratinolytic activity that contributes to pathogenicity.</text>
</comment>
<accession>A0A0B4VM94</accession>
<organism evidence="16">
    <name type="scientific">Onygena corvina</name>
    <dbReference type="NCBI Taxonomy" id="180788"/>
    <lineage>
        <taxon>Eukaryota</taxon>
        <taxon>Fungi</taxon>
        <taxon>Dikarya</taxon>
        <taxon>Ascomycota</taxon>
        <taxon>Pezizomycotina</taxon>
        <taxon>Eurotiomycetes</taxon>
        <taxon>Eurotiomycetidae</taxon>
        <taxon>Onygenales</taxon>
        <taxon>Onygenaceae</taxon>
        <taxon>Onygena</taxon>
    </lineage>
</organism>
<reference evidence="16" key="1">
    <citation type="journal article" date="2015" name="Appl. Microbiol. Biotechnol.">
        <title>Genome and secretome analyses provide insights into keratin decomposition by novel proteases from the non-pathogenic fungus Onygena corvina.</title>
        <authorList>
            <person name="Huang Y."/>
            <person name="Busk P.K."/>
            <person name="Herbst F.A."/>
            <person name="Lange L."/>
        </authorList>
    </citation>
    <scope>NUCLEOTIDE SEQUENCE</scope>
    <source>
        <strain evidence="16">CBS 281.48</strain>
    </source>
</reference>
<dbReference type="Pfam" id="PF00082">
    <property type="entry name" value="Peptidase_S8"/>
    <property type="match status" value="1"/>
</dbReference>
<evidence type="ECO:0000313" key="16">
    <source>
        <dbReference type="EMBL" id="AJD23197.1"/>
    </source>
</evidence>
<dbReference type="PROSITE" id="PS00138">
    <property type="entry name" value="SUBTILASE_SER"/>
    <property type="match status" value="1"/>
</dbReference>
<evidence type="ECO:0000256" key="12">
    <source>
        <dbReference type="PROSITE-ProRule" id="PRU01240"/>
    </source>
</evidence>
<dbReference type="GO" id="GO:0006508">
    <property type="term" value="P:proteolysis"/>
    <property type="evidence" value="ECO:0007669"/>
    <property type="project" value="UniProtKB-KW"/>
</dbReference>
<dbReference type="CDD" id="cd04077">
    <property type="entry name" value="Peptidases_S8_PCSK9_ProteinaseK_like"/>
    <property type="match status" value="1"/>
</dbReference>
<evidence type="ECO:0000256" key="2">
    <source>
        <dbReference type="ARBA" id="ARBA00004613"/>
    </source>
</evidence>
<dbReference type="PANTHER" id="PTHR43806">
    <property type="entry name" value="PEPTIDASE S8"/>
    <property type="match status" value="1"/>
</dbReference>
<dbReference type="InterPro" id="IPR000209">
    <property type="entry name" value="Peptidase_S8/S53_dom"/>
</dbReference>
<feature type="active site" description="Charge relay system" evidence="12">
    <location>
        <position position="162"/>
    </location>
</feature>
<dbReference type="InterPro" id="IPR037045">
    <property type="entry name" value="S8pro/Inhibitor_I9_sf"/>
</dbReference>
<evidence type="ECO:0000256" key="13">
    <source>
        <dbReference type="SAM" id="SignalP"/>
    </source>
</evidence>
<evidence type="ECO:0000256" key="10">
    <source>
        <dbReference type="ARBA" id="ARBA00023145"/>
    </source>
</evidence>
<evidence type="ECO:0000256" key="1">
    <source>
        <dbReference type="ARBA" id="ARBA00002101"/>
    </source>
</evidence>
<feature type="domain" description="Inhibitor I9" evidence="15">
    <location>
        <begin position="32"/>
        <end position="111"/>
    </location>
</feature>
<evidence type="ECO:0000256" key="3">
    <source>
        <dbReference type="ARBA" id="ARBA00011073"/>
    </source>
</evidence>
<dbReference type="PROSITE" id="PS00137">
    <property type="entry name" value="SUBTILASE_HIS"/>
    <property type="match status" value="1"/>
</dbReference>
<evidence type="ECO:0000259" key="14">
    <source>
        <dbReference type="Pfam" id="PF00082"/>
    </source>
</evidence>
<sequence length="415" mass="44886">MQLFSLLLLVPFVAAAEPQVLKTGPKGIVPGRYIVTLKDGLSASQIASHKEWLGSVHQANLNFAANEVEQEGLSNHFNIHKLNIYAGGFDEKTVNDLRNSPYVKSVVPDQLAYVTVTTTQRQTGWNLGYLSSKGKPVRNWDTKVDYSYDSKAGEGIWAYVLDTGTNINHVEFEGRGILGYNAHKDKPHEDTFGHGTYVGGLIAGKTFGVAKKANVVSCKAFDSGSVPYRYILDTYDWIVKNITDTNRKNKAVINLSITSEKFQPFDDAVENAFQAGITTVCASGNDGRDAGMNTPASSPNAITVGALRFENTRPSFSNWGKVVDIHAPGEIIKSAWKGSNTASSIQSGTSAASPHVAGMVAYLMSIENFSSPSAVTARVLSLAIPGVVKDVKDSANKVAYNGIQERLFSRSKVQQ</sequence>
<keyword evidence="10" id="KW-0865">Zymogen</keyword>
<name>A0A0B4VM94_9EURO</name>
<keyword evidence="8 12" id="KW-0720">Serine protease</keyword>
<keyword evidence="7 12" id="KW-0378">Hydrolase</keyword>
<dbReference type="InterPro" id="IPR015500">
    <property type="entry name" value="Peptidase_S8_subtilisin-rel"/>
</dbReference>
<dbReference type="InterPro" id="IPR010259">
    <property type="entry name" value="S8pro/Inhibitor_I9"/>
</dbReference>
<feature type="active site" description="Charge relay system" evidence="12">
    <location>
        <position position="350"/>
    </location>
</feature>
<evidence type="ECO:0000256" key="4">
    <source>
        <dbReference type="ARBA" id="ARBA00022525"/>
    </source>
</evidence>
<feature type="chain" id="PRO_5013288872" evidence="13">
    <location>
        <begin position="16"/>
        <end position="415"/>
    </location>
</feature>
<comment type="similarity">
    <text evidence="3 12">Belongs to the peptidase S8 family.</text>
</comment>
<dbReference type="SUPFAM" id="SSF52743">
    <property type="entry name" value="Subtilisin-like"/>
    <property type="match status" value="1"/>
</dbReference>
<dbReference type="Gene3D" id="3.30.70.80">
    <property type="entry name" value="Peptidase S8 propeptide/proteinase inhibitor I9"/>
    <property type="match status" value="1"/>
</dbReference>
<comment type="subcellular location">
    <subcellularLocation>
        <location evidence="2">Secreted</location>
    </subcellularLocation>
</comment>
<dbReference type="Gene3D" id="3.40.50.200">
    <property type="entry name" value="Peptidase S8/S53 domain"/>
    <property type="match status" value="1"/>
</dbReference>
<evidence type="ECO:0000256" key="5">
    <source>
        <dbReference type="ARBA" id="ARBA00022670"/>
    </source>
</evidence>
<dbReference type="PANTHER" id="PTHR43806:SF58">
    <property type="entry name" value="ALKALINE PROTEASE 1-RELATED"/>
    <property type="match status" value="1"/>
</dbReference>
<keyword evidence="11" id="KW-0325">Glycoprotein</keyword>
<dbReference type="InterPro" id="IPR022398">
    <property type="entry name" value="Peptidase_S8_His-AS"/>
</dbReference>
<dbReference type="AlphaFoldDB" id="A0A0B4VM94"/>
<keyword evidence="5 12" id="KW-0645">Protease</keyword>
<feature type="signal peptide" evidence="13">
    <location>
        <begin position="1"/>
        <end position="15"/>
    </location>
</feature>
<dbReference type="SUPFAM" id="SSF54897">
    <property type="entry name" value="Protease propeptides/inhibitors"/>
    <property type="match status" value="1"/>
</dbReference>
<protein>
    <submittedName>
        <fullName evidence="16">Subtilisin-like protease 2</fullName>
    </submittedName>
</protein>
<dbReference type="InterPro" id="IPR036852">
    <property type="entry name" value="Peptidase_S8/S53_dom_sf"/>
</dbReference>
<feature type="active site" description="Charge relay system" evidence="12">
    <location>
        <position position="194"/>
    </location>
</feature>
<keyword evidence="4" id="KW-0964">Secreted</keyword>
<evidence type="ECO:0000259" key="15">
    <source>
        <dbReference type="Pfam" id="PF05922"/>
    </source>
</evidence>
<dbReference type="EMBL" id="KP290870">
    <property type="protein sequence ID" value="AJD23197.1"/>
    <property type="molecule type" value="mRNA"/>
</dbReference>
<dbReference type="InterPro" id="IPR050131">
    <property type="entry name" value="Peptidase_S8_subtilisin-like"/>
</dbReference>
<feature type="domain" description="Peptidase S8/S53" evidence="14">
    <location>
        <begin position="159"/>
        <end position="383"/>
    </location>
</feature>
<dbReference type="PROSITE" id="PS51892">
    <property type="entry name" value="SUBTILASE"/>
    <property type="match status" value="1"/>
</dbReference>
<dbReference type="GO" id="GO:0005576">
    <property type="term" value="C:extracellular region"/>
    <property type="evidence" value="ECO:0007669"/>
    <property type="project" value="UniProtKB-SubCell"/>
</dbReference>
<dbReference type="GO" id="GO:0004252">
    <property type="term" value="F:serine-type endopeptidase activity"/>
    <property type="evidence" value="ECO:0007669"/>
    <property type="project" value="UniProtKB-UniRule"/>
</dbReference>
<evidence type="ECO:0000256" key="6">
    <source>
        <dbReference type="ARBA" id="ARBA00022729"/>
    </source>
</evidence>
<dbReference type="FunFam" id="3.40.50.200:FF:000007">
    <property type="entry name" value="Subtilisin-like serine protease"/>
    <property type="match status" value="1"/>
</dbReference>
<proteinExistence type="evidence at transcript level"/>
<dbReference type="PRINTS" id="PR00723">
    <property type="entry name" value="SUBTILISIN"/>
</dbReference>
<dbReference type="Pfam" id="PF05922">
    <property type="entry name" value="Inhibitor_I9"/>
    <property type="match status" value="1"/>
</dbReference>
<keyword evidence="6 13" id="KW-0732">Signal</keyword>
<dbReference type="InterPro" id="IPR023828">
    <property type="entry name" value="Peptidase_S8_Ser-AS"/>
</dbReference>
<evidence type="ECO:0000256" key="11">
    <source>
        <dbReference type="ARBA" id="ARBA00023180"/>
    </source>
</evidence>